<dbReference type="InterPro" id="IPR005107">
    <property type="entry name" value="CO_DH_flav_C"/>
</dbReference>
<dbReference type="Gene3D" id="3.30.465.10">
    <property type="match status" value="1"/>
</dbReference>
<dbReference type="InterPro" id="IPR001041">
    <property type="entry name" value="2Fe-2S_ferredoxin-type"/>
</dbReference>
<keyword evidence="3" id="KW-0274">FAD</keyword>
<feature type="domain" description="2Fe-2S ferredoxin-type" evidence="7">
    <location>
        <begin position="105"/>
        <end position="190"/>
    </location>
</feature>
<evidence type="ECO:0000256" key="3">
    <source>
        <dbReference type="ARBA" id="ARBA00022827"/>
    </source>
</evidence>
<comment type="caution">
    <text evidence="9">The sequence shown here is derived from an EMBL/GenBank/DDBJ whole genome shotgun (WGS) entry which is preliminary data.</text>
</comment>
<feature type="transmembrane region" description="Helical" evidence="6">
    <location>
        <begin position="27"/>
        <end position="50"/>
    </location>
</feature>
<evidence type="ECO:0000259" key="8">
    <source>
        <dbReference type="PROSITE" id="PS51387"/>
    </source>
</evidence>
<dbReference type="GO" id="GO:0004854">
    <property type="term" value="F:xanthine dehydrogenase activity"/>
    <property type="evidence" value="ECO:0007669"/>
    <property type="project" value="InterPro"/>
</dbReference>
<evidence type="ECO:0000259" key="7">
    <source>
        <dbReference type="PROSITE" id="PS51085"/>
    </source>
</evidence>
<dbReference type="InterPro" id="IPR036683">
    <property type="entry name" value="CO_DH_flav_C_dom_sf"/>
</dbReference>
<dbReference type="CDD" id="cd00207">
    <property type="entry name" value="fer2"/>
    <property type="match status" value="1"/>
</dbReference>
<dbReference type="NCBIfam" id="TIGR02963">
    <property type="entry name" value="xanthine_xdhA"/>
    <property type="match status" value="1"/>
</dbReference>
<dbReference type="InterPro" id="IPR012675">
    <property type="entry name" value="Beta-grasp_dom_sf"/>
</dbReference>
<name>B9Z5X3_9NEIS</name>
<dbReference type="AlphaFoldDB" id="B9Z5X3"/>
<evidence type="ECO:0000256" key="6">
    <source>
        <dbReference type="SAM" id="Phobius"/>
    </source>
</evidence>
<dbReference type="Pfam" id="PF00941">
    <property type="entry name" value="FAD_binding_5"/>
    <property type="match status" value="1"/>
</dbReference>
<keyword evidence="4" id="KW-0560">Oxidoreductase</keyword>
<dbReference type="RefSeq" id="WP_008954778.1">
    <property type="nucleotide sequence ID" value="NZ_ACIS01000007.1"/>
</dbReference>
<dbReference type="Gene3D" id="3.30.43.10">
    <property type="entry name" value="Uridine Diphospho-n-acetylenolpyruvylglucosamine Reductase, domain 2"/>
    <property type="match status" value="1"/>
</dbReference>
<dbReference type="eggNOG" id="COG4630">
    <property type="taxonomic scope" value="Bacteria"/>
</dbReference>
<keyword evidence="1" id="KW-0285">Flavoprotein</keyword>
<accession>B9Z5X3</accession>
<dbReference type="GO" id="GO:0051537">
    <property type="term" value="F:2 iron, 2 sulfur cluster binding"/>
    <property type="evidence" value="ECO:0007669"/>
    <property type="project" value="InterPro"/>
</dbReference>
<dbReference type="SMART" id="SM01092">
    <property type="entry name" value="CO_deh_flav_C"/>
    <property type="match status" value="1"/>
</dbReference>
<proteinExistence type="predicted"/>
<dbReference type="Pfam" id="PF00111">
    <property type="entry name" value="Fer2"/>
    <property type="match status" value="1"/>
</dbReference>
<dbReference type="Gene3D" id="1.10.150.120">
    <property type="entry name" value="[2Fe-2S]-binding domain"/>
    <property type="match status" value="1"/>
</dbReference>
<dbReference type="InterPro" id="IPR036318">
    <property type="entry name" value="FAD-bd_PCMH-like_sf"/>
</dbReference>
<dbReference type="InterPro" id="IPR016169">
    <property type="entry name" value="FAD-bd_PCMH_sub2"/>
</dbReference>
<dbReference type="SUPFAM" id="SSF55447">
    <property type="entry name" value="CO dehydrogenase flavoprotein C-terminal domain-like"/>
    <property type="match status" value="1"/>
</dbReference>
<dbReference type="InterPro" id="IPR036010">
    <property type="entry name" value="2Fe-2S_ferredoxin-like_sf"/>
</dbReference>
<dbReference type="InterPro" id="IPR016166">
    <property type="entry name" value="FAD-bd_PCMH"/>
</dbReference>
<evidence type="ECO:0000256" key="4">
    <source>
        <dbReference type="ARBA" id="ARBA00023002"/>
    </source>
</evidence>
<dbReference type="InterPro" id="IPR016208">
    <property type="entry name" value="Ald_Oxase/xanthine_DH-like"/>
</dbReference>
<gene>
    <name evidence="9" type="ORF">FuraDRAFT_2758</name>
</gene>
<dbReference type="InterPro" id="IPR002888">
    <property type="entry name" value="2Fe-2S-bd"/>
</dbReference>
<keyword evidence="6" id="KW-0812">Transmembrane</keyword>
<protein>
    <submittedName>
        <fullName evidence="9">Xanthine dehydrogenase, small subunit</fullName>
    </submittedName>
</protein>
<dbReference type="Pfam" id="PF01799">
    <property type="entry name" value="Fer2_2"/>
    <property type="match status" value="1"/>
</dbReference>
<dbReference type="EMBL" id="ACIS01000007">
    <property type="protein sequence ID" value="EEG07970.1"/>
    <property type="molecule type" value="Genomic_DNA"/>
</dbReference>
<dbReference type="InterPro" id="IPR016167">
    <property type="entry name" value="FAD-bd_PCMH_sub1"/>
</dbReference>
<evidence type="ECO:0000256" key="1">
    <source>
        <dbReference type="ARBA" id="ARBA00022630"/>
    </source>
</evidence>
<evidence type="ECO:0000313" key="9">
    <source>
        <dbReference type="EMBL" id="EEG07970.1"/>
    </source>
</evidence>
<dbReference type="PROSITE" id="PS51387">
    <property type="entry name" value="FAD_PCMH"/>
    <property type="match status" value="1"/>
</dbReference>
<keyword evidence="5" id="KW-0408">Iron</keyword>
<dbReference type="GO" id="GO:0005506">
    <property type="term" value="F:iron ion binding"/>
    <property type="evidence" value="ECO:0007669"/>
    <property type="project" value="InterPro"/>
</dbReference>
<dbReference type="GO" id="GO:0071949">
    <property type="term" value="F:FAD binding"/>
    <property type="evidence" value="ECO:0007669"/>
    <property type="project" value="InterPro"/>
</dbReference>
<dbReference type="InterPro" id="IPR036884">
    <property type="entry name" value="2Fe-2S-bd_dom_sf"/>
</dbReference>
<keyword evidence="10" id="KW-1185">Reference proteome</keyword>
<keyword evidence="6" id="KW-0472">Membrane</keyword>
<evidence type="ECO:0000313" key="10">
    <source>
        <dbReference type="Proteomes" id="UP000003165"/>
    </source>
</evidence>
<dbReference type="SUPFAM" id="SSF47741">
    <property type="entry name" value="CO dehydrogenase ISP C-domain like"/>
    <property type="match status" value="1"/>
</dbReference>
<dbReference type="PROSITE" id="PS00197">
    <property type="entry name" value="2FE2S_FER_1"/>
    <property type="match status" value="1"/>
</dbReference>
<keyword evidence="6" id="KW-1133">Transmembrane helix</keyword>
<evidence type="ECO:0000256" key="5">
    <source>
        <dbReference type="ARBA" id="ARBA00023004"/>
    </source>
</evidence>
<organism evidence="9 10">
    <name type="scientific">Pseudogulbenkiania ferrooxidans 2002</name>
    <dbReference type="NCBI Taxonomy" id="279714"/>
    <lineage>
        <taxon>Bacteria</taxon>
        <taxon>Pseudomonadati</taxon>
        <taxon>Pseudomonadota</taxon>
        <taxon>Betaproteobacteria</taxon>
        <taxon>Neisseriales</taxon>
        <taxon>Chromobacteriaceae</taxon>
        <taxon>Pseudogulbenkiania</taxon>
    </lineage>
</organism>
<dbReference type="InterPro" id="IPR006058">
    <property type="entry name" value="2Fe2S_fd_BS"/>
</dbReference>
<dbReference type="Proteomes" id="UP000003165">
    <property type="component" value="Unassembled WGS sequence"/>
</dbReference>
<dbReference type="PROSITE" id="PS51085">
    <property type="entry name" value="2FE2S_FER_2"/>
    <property type="match status" value="1"/>
</dbReference>
<dbReference type="InterPro" id="IPR002346">
    <property type="entry name" value="Mopterin_DH_FAD-bd"/>
</dbReference>
<dbReference type="PANTHER" id="PTHR45444:SF3">
    <property type="entry name" value="XANTHINE DEHYDROGENASE"/>
    <property type="match status" value="1"/>
</dbReference>
<dbReference type="Gene3D" id="3.30.390.50">
    <property type="entry name" value="CO dehydrogenase flavoprotein, C-terminal domain"/>
    <property type="match status" value="1"/>
</dbReference>
<dbReference type="PANTHER" id="PTHR45444">
    <property type="entry name" value="XANTHINE DEHYDROGENASE"/>
    <property type="match status" value="1"/>
</dbReference>
<evidence type="ECO:0000256" key="2">
    <source>
        <dbReference type="ARBA" id="ARBA00022723"/>
    </source>
</evidence>
<sequence length="597" mass="64298" precursor="true">MKRLTYLGCAALSVAVAGGVLYVHGVAPATLAMALALLLVPCWWCCSSFAGYGARRLPRRCPPLTRRPAAGPAAPQAGKPRLPDYLYRNRAAARQPSGQHSMEQRPIQFYYQGDIVRVQQQPPTRTVLQFLRDERHATGSKEGCAEGDCGACTVAVGELRHGKLVWRNVNACLMLLPALDGKALLTVEDVAALAPHGLHPVQRALVEQHGSQCGFCTPGFVMSLFALASQHPGAGRAEVIDALSGNLCRCTGYRPIIDAGVAACAAPPCLPDPEPIAAALHTMSEAPALDYRAGGARLRSPRTLAELAELYAAVPEARLLAGGTDLGLWVTKQLHELPELIALAHVDELKTIEHDPEWLRIGAAVTLTDAFAALVAEYPELAELARRFASPPIRNAATLAGNVANGSPIGDSMPALIALGARLRLHRLGAERELALEDFYLGYQHNALASGEFVRAVLVPRRRPSNAAPFIRAYKASKRYEQDIATVFLALAITRDDSDVVQDARLALGGMAAVPSRAPQAEAALIGRPWNAVAVEAAMNELQHDFSPLSDLRGRADHRQRLARRLLWRAWLDSQGMTPLQLDELEPIALPAPEETL</sequence>
<feature type="domain" description="FAD-binding PCMH-type" evidence="8">
    <location>
        <begin position="291"/>
        <end position="464"/>
    </location>
</feature>
<dbReference type="Gene3D" id="3.10.20.30">
    <property type="match status" value="1"/>
</dbReference>
<keyword evidence="2" id="KW-0479">Metal-binding</keyword>
<dbReference type="Pfam" id="PF03450">
    <property type="entry name" value="CO_deh_flav_C"/>
    <property type="match status" value="1"/>
</dbReference>
<reference evidence="9 10" key="1">
    <citation type="submission" date="2009-02" db="EMBL/GenBank/DDBJ databases">
        <title>Sequencing of the draft genome and assembly of Lutiella nitroferrum 2002.</title>
        <authorList>
            <consortium name="US DOE Joint Genome Institute (JGI-PGF)"/>
            <person name="Lucas S."/>
            <person name="Copeland A."/>
            <person name="Lapidus A."/>
            <person name="Glavina del Rio T."/>
            <person name="Tice H."/>
            <person name="Bruce D."/>
            <person name="Goodwin L."/>
            <person name="Pitluck S."/>
            <person name="Larimer F."/>
            <person name="Land M.L."/>
            <person name="Hauser L."/>
            <person name="Coates J.D."/>
        </authorList>
    </citation>
    <scope>NUCLEOTIDE SEQUENCE [LARGE SCALE GENOMIC DNA]</scope>
    <source>
        <strain evidence="9 10">2002</strain>
    </source>
</reference>
<dbReference type="SUPFAM" id="SSF56176">
    <property type="entry name" value="FAD-binding/transporter-associated domain-like"/>
    <property type="match status" value="1"/>
</dbReference>
<dbReference type="SUPFAM" id="SSF54292">
    <property type="entry name" value="2Fe-2S ferredoxin-like"/>
    <property type="match status" value="1"/>
</dbReference>
<dbReference type="InterPro" id="IPR014307">
    <property type="entry name" value="Xanthine_DH_ssu"/>
</dbReference>